<organism evidence="1 3">
    <name type="scientific">Lentilactobacillus parakefiri</name>
    <dbReference type="NCBI Taxonomy" id="152332"/>
    <lineage>
        <taxon>Bacteria</taxon>
        <taxon>Bacillati</taxon>
        <taxon>Bacillota</taxon>
        <taxon>Bacilli</taxon>
        <taxon>Lactobacillales</taxon>
        <taxon>Lactobacillaceae</taxon>
        <taxon>Lentilactobacillus</taxon>
    </lineage>
</organism>
<evidence type="ECO:0000313" key="2">
    <source>
        <dbReference type="EMBL" id="TDG92159.1"/>
    </source>
</evidence>
<evidence type="ECO:0000313" key="1">
    <source>
        <dbReference type="EMBL" id="GAW72821.1"/>
    </source>
</evidence>
<name>A0A224VJX1_9LACO</name>
<accession>A0A224VJX1</accession>
<reference evidence="1 3" key="1">
    <citation type="journal article" date="2017" name="Biosci Microbiota Food Health">
        <title>Genomic characterization reconfirms the taxonomic status of Lactobacillus parakefiri.</title>
        <authorList>
            <person name="Tanizawa Y."/>
            <person name="Kobayashi H."/>
            <person name="Kaminuma E."/>
            <person name="Sakamoto M."/>
            <person name="Ohkuma M."/>
            <person name="Nakamura Y."/>
            <person name="Arita M."/>
            <person name="Tohno M."/>
        </authorList>
    </citation>
    <scope>NUCLEOTIDE SEQUENCE [LARGE SCALE GENOMIC DNA]</scope>
    <source>
        <strain evidence="1 3">JCM 8573</strain>
    </source>
</reference>
<dbReference type="EMBL" id="BDGB01000098">
    <property type="protein sequence ID" value="GAW72821.1"/>
    <property type="molecule type" value="Genomic_DNA"/>
</dbReference>
<sequence length="67" mass="7696">MDCVVTPLKTLMDFSVHLNVQLKFYNLPFTNHFGLRKTLTEDLTSDKTNQRSFTGESTYTNFKISGC</sequence>
<gene>
    <name evidence="2" type="ORF">C5L28_002225</name>
    <name evidence="1" type="ORF">LPKJCM_01951</name>
</gene>
<reference evidence="2" key="3">
    <citation type="submission" date="2019-02" db="EMBL/GenBank/DDBJ databases">
        <authorList>
            <person name="Buron G."/>
            <person name="Chaylann A."/>
            <person name="Dolejs I."/>
            <person name="Forster J."/>
            <person name="Miks M.H."/>
        </authorList>
    </citation>
    <scope>NUCLEOTIDE SEQUENCE</scope>
    <source>
        <strain evidence="2">DSM 10551</strain>
    </source>
</reference>
<dbReference type="EMBL" id="PUFL01000045">
    <property type="protein sequence ID" value="TDG92159.1"/>
    <property type="molecule type" value="Genomic_DNA"/>
</dbReference>
<evidence type="ECO:0000313" key="3">
    <source>
        <dbReference type="Proteomes" id="UP000214739"/>
    </source>
</evidence>
<protein>
    <submittedName>
        <fullName evidence="1">Integral membrane protein</fullName>
    </submittedName>
</protein>
<keyword evidence="4" id="KW-1185">Reference proteome</keyword>
<dbReference type="OrthoDB" id="9781005at2"/>
<reference evidence="2 4" key="2">
    <citation type="journal article" date="2019" name="Appl. Microbiol. Biotechnol.">
        <title>Uncovering carbohydrate metabolism through a genotype-phenotype association study of 56 lactic acid bacteria genomes.</title>
        <authorList>
            <person name="Buron-Moles G."/>
            <person name="Chailyan A."/>
            <person name="Dolejs I."/>
            <person name="Forster J."/>
            <person name="Miks M.H."/>
        </authorList>
    </citation>
    <scope>NUCLEOTIDE SEQUENCE [LARGE SCALE GENOMIC DNA]</scope>
    <source>
        <strain evidence="2 4">DSM 10551</strain>
    </source>
</reference>
<dbReference type="Proteomes" id="UP000214739">
    <property type="component" value="Unassembled WGS sequence"/>
</dbReference>
<dbReference type="Proteomes" id="UP000294668">
    <property type="component" value="Unassembled WGS sequence"/>
</dbReference>
<evidence type="ECO:0000313" key="4">
    <source>
        <dbReference type="Proteomes" id="UP000294668"/>
    </source>
</evidence>
<comment type="caution">
    <text evidence="1">The sequence shown here is derived from an EMBL/GenBank/DDBJ whole genome shotgun (WGS) entry which is preliminary data.</text>
</comment>
<proteinExistence type="predicted"/>
<dbReference type="AlphaFoldDB" id="A0A224VJX1"/>